<dbReference type="OrthoDB" id="4426339at2"/>
<reference evidence="2 3" key="1">
    <citation type="submission" date="2018-03" db="EMBL/GenBank/DDBJ databases">
        <title>Characteristics and genome of n-alkane degrading marine bacteria Gordonia iterans isolated from crude oil contaminated in Tae-an, South Korea.</title>
        <authorList>
            <person name="Lee S.-S."/>
            <person name="Kim H."/>
        </authorList>
    </citation>
    <scope>NUCLEOTIDE SEQUENCE [LARGE SCALE GENOMIC DNA]</scope>
    <source>
        <strain evidence="2 3">Co17</strain>
    </source>
</reference>
<keyword evidence="3" id="KW-1185">Reference proteome</keyword>
<dbReference type="EMBL" id="CP027433">
    <property type="protein sequence ID" value="AVM01417.1"/>
    <property type="molecule type" value="Genomic_DNA"/>
</dbReference>
<dbReference type="Proteomes" id="UP000239814">
    <property type="component" value="Chromosome"/>
</dbReference>
<gene>
    <name evidence="2" type="ORF">C6V83_15380</name>
</gene>
<evidence type="ECO:0008006" key="4">
    <source>
        <dbReference type="Google" id="ProtNLM"/>
    </source>
</evidence>
<dbReference type="Gene3D" id="3.40.50.720">
    <property type="entry name" value="NAD(P)-binding Rossmann-like Domain"/>
    <property type="match status" value="1"/>
</dbReference>
<evidence type="ECO:0000313" key="2">
    <source>
        <dbReference type="EMBL" id="AVM01417.1"/>
    </source>
</evidence>
<dbReference type="AlphaFoldDB" id="A0A2S0KI98"/>
<feature type="region of interest" description="Disordered" evidence="1">
    <location>
        <begin position="293"/>
        <end position="337"/>
    </location>
</feature>
<protein>
    <recommendedName>
        <fullName evidence="4">Cyclodehydratase</fullName>
    </recommendedName>
</protein>
<evidence type="ECO:0000256" key="1">
    <source>
        <dbReference type="SAM" id="MobiDB-lite"/>
    </source>
</evidence>
<accession>A0A2S0KI98</accession>
<name>A0A2S0KI98_9ACTN</name>
<organism evidence="2 3">
    <name type="scientific">Gordonia iterans</name>
    <dbReference type="NCBI Taxonomy" id="1004901"/>
    <lineage>
        <taxon>Bacteria</taxon>
        <taxon>Bacillati</taxon>
        <taxon>Actinomycetota</taxon>
        <taxon>Actinomycetes</taxon>
        <taxon>Mycobacteriales</taxon>
        <taxon>Gordoniaceae</taxon>
        <taxon>Gordonia</taxon>
    </lineage>
</organism>
<dbReference type="KEGG" id="git:C6V83_15380"/>
<feature type="compositionally biased region" description="Basic and acidic residues" evidence="1">
    <location>
        <begin position="295"/>
        <end position="306"/>
    </location>
</feature>
<proteinExistence type="predicted"/>
<dbReference type="RefSeq" id="WP_105943125.1">
    <property type="nucleotide sequence ID" value="NZ_CP027433.1"/>
</dbReference>
<sequence>MGAIDPHVPLPVLAAGTPVLARTDGSLHIGWDPASALILHLEPPAIPSAVARLLDELRRPITRAELGGRVRAAGLTADSFSGLVRKLLDAGKARDPKAARSPLRVRIHGGGVLTRLLTESLRSAGIPVMGDRLRASAMHRRLDCNLMVLTDRPLVDPAVRLALMAARTPHLPVGLADGAGLIGPLVLPGLTSCLQCADLHRAALDPEWPVLAARLVSVTGDADPETTAVTAALAAAEIQGLAARLSDPHGAPPQTVDRQLRVHSRPAGTSLVDAPPHPDCPCRGHSRRGAVLYPQDRRKDCFERHHTGGGTPQRQAGGASARHGRTSSGRLRQAADR</sequence>
<evidence type="ECO:0000313" key="3">
    <source>
        <dbReference type="Proteomes" id="UP000239814"/>
    </source>
</evidence>